<comment type="cofactor">
    <cofactor evidence="1">
        <name>Zn(2+)</name>
        <dbReference type="ChEBI" id="CHEBI:29105"/>
    </cofactor>
</comment>
<dbReference type="PANTHER" id="PTHR11271">
    <property type="entry name" value="GUANINE DEAMINASE"/>
    <property type="match status" value="1"/>
</dbReference>
<keyword evidence="2" id="KW-0479">Metal-binding</keyword>
<evidence type="ECO:0000313" key="7">
    <source>
        <dbReference type="Proteomes" id="UP000270834"/>
    </source>
</evidence>
<evidence type="ECO:0000256" key="4">
    <source>
        <dbReference type="ARBA" id="ARBA00022833"/>
    </source>
</evidence>
<organism evidence="6 7">
    <name type="scientific">Pseudomonas aeruginosa</name>
    <dbReference type="NCBI Taxonomy" id="287"/>
    <lineage>
        <taxon>Bacteria</taxon>
        <taxon>Pseudomonadati</taxon>
        <taxon>Pseudomonadota</taxon>
        <taxon>Gammaproteobacteria</taxon>
        <taxon>Pseudomonadales</taxon>
        <taxon>Pseudomonadaceae</taxon>
        <taxon>Pseudomonas</taxon>
    </lineage>
</organism>
<dbReference type="Gene3D" id="3.20.20.140">
    <property type="entry name" value="Metal-dependent hydrolases"/>
    <property type="match status" value="1"/>
</dbReference>
<evidence type="ECO:0000256" key="2">
    <source>
        <dbReference type="ARBA" id="ARBA00022723"/>
    </source>
</evidence>
<feature type="domain" description="Amidohydrolase-related" evidence="5">
    <location>
        <begin position="17"/>
        <end position="116"/>
    </location>
</feature>
<evidence type="ECO:0000259" key="5">
    <source>
        <dbReference type="Pfam" id="PF01979"/>
    </source>
</evidence>
<keyword evidence="3" id="KW-0378">Hydrolase</keyword>
<dbReference type="EMBL" id="RBSQ01000537">
    <property type="protein sequence ID" value="RMS55875.1"/>
    <property type="molecule type" value="Genomic_DNA"/>
</dbReference>
<dbReference type="SUPFAM" id="SSF51556">
    <property type="entry name" value="Metallo-dependent hydrolases"/>
    <property type="match status" value="1"/>
</dbReference>
<dbReference type="PANTHER" id="PTHR11271:SF6">
    <property type="entry name" value="GUANINE DEAMINASE"/>
    <property type="match status" value="1"/>
</dbReference>
<name>A0A3M5E0P1_PSEAI</name>
<dbReference type="GO" id="GO:0005829">
    <property type="term" value="C:cytosol"/>
    <property type="evidence" value="ECO:0007669"/>
    <property type="project" value="TreeGrafter"/>
</dbReference>
<gene>
    <name evidence="6" type="ORF">ALP65_04088</name>
</gene>
<comment type="caution">
    <text evidence="6">The sequence shown here is derived from an EMBL/GenBank/DDBJ whole genome shotgun (WGS) entry which is preliminary data.</text>
</comment>
<evidence type="ECO:0000313" key="6">
    <source>
        <dbReference type="EMBL" id="RMS55875.1"/>
    </source>
</evidence>
<keyword evidence="4" id="KW-0862">Zinc</keyword>
<accession>A0A3M5E0P1</accession>
<feature type="non-terminal residue" evidence="6">
    <location>
        <position position="118"/>
    </location>
</feature>
<dbReference type="GO" id="GO:0008270">
    <property type="term" value="F:zinc ion binding"/>
    <property type="evidence" value="ECO:0007669"/>
    <property type="project" value="TreeGrafter"/>
</dbReference>
<dbReference type="Proteomes" id="UP000270834">
    <property type="component" value="Unassembled WGS sequence"/>
</dbReference>
<dbReference type="InterPro" id="IPR051607">
    <property type="entry name" value="Metallo-dep_hydrolases"/>
</dbReference>
<feature type="non-terminal residue" evidence="6">
    <location>
        <position position="1"/>
    </location>
</feature>
<sequence>LGEIGDVEVFEYRDALITPGFIDTHIHFPQTGMIASYGEQLLDWLNTYTFPTERQFGDQAHADQVAEIFLQELLRNGTTTALVFGSVHRQSVESLFEAARRLDLRLIAGKVMMDRNAP</sequence>
<dbReference type="InterPro" id="IPR032466">
    <property type="entry name" value="Metal_Hydrolase"/>
</dbReference>
<reference evidence="6 7" key="1">
    <citation type="submission" date="2018-08" db="EMBL/GenBank/DDBJ databases">
        <title>Recombination of ecologically and evolutionarily significant loci maintains genetic cohesion in the Pseudomonas syringae species complex.</title>
        <authorList>
            <person name="Dillon M."/>
            <person name="Thakur S."/>
            <person name="Almeida R.N.D."/>
            <person name="Weir B.S."/>
            <person name="Guttman D.S."/>
        </authorList>
    </citation>
    <scope>NUCLEOTIDE SEQUENCE [LARGE SCALE GENOMIC DNA]</scope>
    <source>
        <strain evidence="6 7">ICMP 7846</strain>
    </source>
</reference>
<dbReference type="GO" id="GO:0008892">
    <property type="term" value="F:guanine deaminase activity"/>
    <property type="evidence" value="ECO:0007669"/>
    <property type="project" value="TreeGrafter"/>
</dbReference>
<dbReference type="Pfam" id="PF01979">
    <property type="entry name" value="Amidohydro_1"/>
    <property type="match status" value="1"/>
</dbReference>
<evidence type="ECO:0000256" key="3">
    <source>
        <dbReference type="ARBA" id="ARBA00022801"/>
    </source>
</evidence>
<dbReference type="InterPro" id="IPR006680">
    <property type="entry name" value="Amidohydro-rel"/>
</dbReference>
<dbReference type="AlphaFoldDB" id="A0A3M5E0P1"/>
<proteinExistence type="predicted"/>
<dbReference type="GO" id="GO:0046098">
    <property type="term" value="P:guanine metabolic process"/>
    <property type="evidence" value="ECO:0007669"/>
    <property type="project" value="TreeGrafter"/>
</dbReference>
<evidence type="ECO:0000256" key="1">
    <source>
        <dbReference type="ARBA" id="ARBA00001947"/>
    </source>
</evidence>
<protein>
    <recommendedName>
        <fullName evidence="5">Amidohydrolase-related domain-containing protein</fullName>
    </recommendedName>
</protein>